<evidence type="ECO:0008006" key="3">
    <source>
        <dbReference type="Google" id="ProtNLM"/>
    </source>
</evidence>
<keyword evidence="2" id="KW-1185">Reference proteome</keyword>
<dbReference type="Gene3D" id="3.30.750.24">
    <property type="entry name" value="STAS domain"/>
    <property type="match status" value="1"/>
</dbReference>
<organism evidence="1 2">
    <name type="scientific">Amycolatopsis camponoti</name>
    <dbReference type="NCBI Taxonomy" id="2606593"/>
    <lineage>
        <taxon>Bacteria</taxon>
        <taxon>Bacillati</taxon>
        <taxon>Actinomycetota</taxon>
        <taxon>Actinomycetes</taxon>
        <taxon>Pseudonocardiales</taxon>
        <taxon>Pseudonocardiaceae</taxon>
        <taxon>Amycolatopsis</taxon>
    </lineage>
</organism>
<proteinExistence type="predicted"/>
<dbReference type="CDD" id="cd07043">
    <property type="entry name" value="STAS_anti-anti-sigma_factors"/>
    <property type="match status" value="1"/>
</dbReference>
<gene>
    <name evidence="1" type="ORF">AA23TX_06992</name>
</gene>
<name>A0A6I8LXU8_9PSEU</name>
<dbReference type="AlphaFoldDB" id="A0A6I8LXU8"/>
<dbReference type="EMBL" id="CABVGP010000002">
    <property type="protein sequence ID" value="VVJ21978.1"/>
    <property type="molecule type" value="Genomic_DNA"/>
</dbReference>
<evidence type="ECO:0000313" key="2">
    <source>
        <dbReference type="Proteomes" id="UP000399805"/>
    </source>
</evidence>
<accession>A0A6I8LXU8</accession>
<reference evidence="1 2" key="1">
    <citation type="submission" date="2019-09" db="EMBL/GenBank/DDBJ databases">
        <authorList>
            <person name="Leyn A S."/>
        </authorList>
    </citation>
    <scope>NUCLEOTIDE SEQUENCE [LARGE SCALE GENOMIC DNA]</scope>
    <source>
        <strain evidence="1">AA231_1</strain>
    </source>
</reference>
<dbReference type="RefSeq" id="WP_155546804.1">
    <property type="nucleotide sequence ID" value="NZ_CABVGP010000002.1"/>
</dbReference>
<dbReference type="Proteomes" id="UP000399805">
    <property type="component" value="Unassembled WGS sequence"/>
</dbReference>
<evidence type="ECO:0000313" key="1">
    <source>
        <dbReference type="EMBL" id="VVJ21978.1"/>
    </source>
</evidence>
<protein>
    <recommendedName>
        <fullName evidence="3">STAS domain-containing protein</fullName>
    </recommendedName>
</protein>
<dbReference type="InterPro" id="IPR036513">
    <property type="entry name" value="STAS_dom_sf"/>
</dbReference>
<dbReference type="SUPFAM" id="SSF52091">
    <property type="entry name" value="SpoIIaa-like"/>
    <property type="match status" value="1"/>
</dbReference>
<sequence length="179" mass="19428">MTTRLSHPPIALTELDHLLSRAAPPRELTISSTLHPGRYTVVAIAGWMDAAALRTVAGYLAGLVHAGARQFVVDLSRVERPGDDLLVLLHRFGDRLTADGGTLELIGLTPPVLYELDDEALAEVFAQYRAAFEGGLRQWATLHCPQGFDGVAEPGSPARFRAFVDTGATGRGERFGRRR</sequence>